<sequence>MSPVDAEVQAPNRRRQVGNTLNPRVATVCTRLVVPPKPNISTFQFSALTRGIHRYSRSPTLCSTTRQTIRLLSGFYPDREDIHSWRSGCCSSTSSQFKRSPMSSSLTASMNAAALVSQYHFLSAASKLKHLVISRRPELTIEKTFNVFIVVMVMVTFVGDEYEDLVKLLNEVLSRGPSFEAIDELYPLILERVDARIKSPERCGVG</sequence>
<reference evidence="1 2" key="1">
    <citation type="journal article" date="2019" name="Nat. Ecol. Evol.">
        <title>Megaphylogeny resolves global patterns of mushroom evolution.</title>
        <authorList>
            <person name="Varga T."/>
            <person name="Krizsan K."/>
            <person name="Foldi C."/>
            <person name="Dima B."/>
            <person name="Sanchez-Garcia M."/>
            <person name="Sanchez-Ramirez S."/>
            <person name="Szollosi G.J."/>
            <person name="Szarkandi J.G."/>
            <person name="Papp V."/>
            <person name="Albert L."/>
            <person name="Andreopoulos W."/>
            <person name="Angelini C."/>
            <person name="Antonin V."/>
            <person name="Barry K.W."/>
            <person name="Bougher N.L."/>
            <person name="Buchanan P."/>
            <person name="Buyck B."/>
            <person name="Bense V."/>
            <person name="Catcheside P."/>
            <person name="Chovatia M."/>
            <person name="Cooper J."/>
            <person name="Damon W."/>
            <person name="Desjardin D."/>
            <person name="Finy P."/>
            <person name="Geml J."/>
            <person name="Haridas S."/>
            <person name="Hughes K."/>
            <person name="Justo A."/>
            <person name="Karasinski D."/>
            <person name="Kautmanova I."/>
            <person name="Kiss B."/>
            <person name="Kocsube S."/>
            <person name="Kotiranta H."/>
            <person name="LaButti K.M."/>
            <person name="Lechner B.E."/>
            <person name="Liimatainen K."/>
            <person name="Lipzen A."/>
            <person name="Lukacs Z."/>
            <person name="Mihaltcheva S."/>
            <person name="Morgado L.N."/>
            <person name="Niskanen T."/>
            <person name="Noordeloos M.E."/>
            <person name="Ohm R.A."/>
            <person name="Ortiz-Santana B."/>
            <person name="Ovrebo C."/>
            <person name="Racz N."/>
            <person name="Riley R."/>
            <person name="Savchenko A."/>
            <person name="Shiryaev A."/>
            <person name="Soop K."/>
            <person name="Spirin V."/>
            <person name="Szebenyi C."/>
            <person name="Tomsovsky M."/>
            <person name="Tulloss R.E."/>
            <person name="Uehling J."/>
            <person name="Grigoriev I.V."/>
            <person name="Vagvolgyi C."/>
            <person name="Papp T."/>
            <person name="Martin F.M."/>
            <person name="Miettinen O."/>
            <person name="Hibbett D.S."/>
            <person name="Nagy L.G."/>
        </authorList>
    </citation>
    <scope>NUCLEOTIDE SEQUENCE [LARGE SCALE GENOMIC DNA]</scope>
    <source>
        <strain evidence="1 2">NL-1719</strain>
    </source>
</reference>
<evidence type="ECO:0000313" key="2">
    <source>
        <dbReference type="Proteomes" id="UP000308600"/>
    </source>
</evidence>
<dbReference type="EMBL" id="ML208871">
    <property type="protein sequence ID" value="TFK59891.1"/>
    <property type="molecule type" value="Genomic_DNA"/>
</dbReference>
<proteinExistence type="predicted"/>
<accession>A0ACD3A2W3</accession>
<organism evidence="1 2">
    <name type="scientific">Pluteus cervinus</name>
    <dbReference type="NCBI Taxonomy" id="181527"/>
    <lineage>
        <taxon>Eukaryota</taxon>
        <taxon>Fungi</taxon>
        <taxon>Dikarya</taxon>
        <taxon>Basidiomycota</taxon>
        <taxon>Agaricomycotina</taxon>
        <taxon>Agaricomycetes</taxon>
        <taxon>Agaricomycetidae</taxon>
        <taxon>Agaricales</taxon>
        <taxon>Pluteineae</taxon>
        <taxon>Pluteaceae</taxon>
        <taxon>Pluteus</taxon>
    </lineage>
</organism>
<gene>
    <name evidence="1" type="ORF">BDN72DRAFT_883819</name>
</gene>
<evidence type="ECO:0000313" key="1">
    <source>
        <dbReference type="EMBL" id="TFK59891.1"/>
    </source>
</evidence>
<name>A0ACD3A2W3_9AGAR</name>
<keyword evidence="2" id="KW-1185">Reference proteome</keyword>
<dbReference type="Proteomes" id="UP000308600">
    <property type="component" value="Unassembled WGS sequence"/>
</dbReference>
<protein>
    <submittedName>
        <fullName evidence="1">Uncharacterized protein</fullName>
    </submittedName>
</protein>